<feature type="non-terminal residue" evidence="14">
    <location>
        <position position="1026"/>
    </location>
</feature>
<keyword evidence="8" id="KW-0238">DNA-binding</keyword>
<feature type="domain" description="C2H2-type" evidence="13">
    <location>
        <begin position="227"/>
        <end position="254"/>
    </location>
</feature>
<keyword evidence="12" id="KW-1133">Transmembrane helix</keyword>
<keyword evidence="15" id="KW-1185">Reference proteome</keyword>
<keyword evidence="6" id="KW-0862">Zinc</keyword>
<keyword evidence="4" id="KW-0677">Repeat</keyword>
<dbReference type="PANTHER" id="PTHR24394">
    <property type="entry name" value="ZINC FINGER PROTEIN"/>
    <property type="match status" value="1"/>
</dbReference>
<evidence type="ECO:0000256" key="1">
    <source>
        <dbReference type="ARBA" id="ARBA00004123"/>
    </source>
</evidence>
<organism evidence="14 15">
    <name type="scientific">Mytilus galloprovincialis</name>
    <name type="common">Mediterranean mussel</name>
    <dbReference type="NCBI Taxonomy" id="29158"/>
    <lineage>
        <taxon>Eukaryota</taxon>
        <taxon>Metazoa</taxon>
        <taxon>Spiralia</taxon>
        <taxon>Lophotrochozoa</taxon>
        <taxon>Mollusca</taxon>
        <taxon>Bivalvia</taxon>
        <taxon>Autobranchia</taxon>
        <taxon>Pteriomorphia</taxon>
        <taxon>Mytilida</taxon>
        <taxon>Mytiloidea</taxon>
        <taxon>Mytilidae</taxon>
        <taxon>Mytilinae</taxon>
        <taxon>Mytilus</taxon>
    </lineage>
</organism>
<protein>
    <recommendedName>
        <fullName evidence="13">C2H2-type domain-containing protein</fullName>
    </recommendedName>
</protein>
<evidence type="ECO:0000313" key="14">
    <source>
        <dbReference type="EMBL" id="VDI59084.1"/>
    </source>
</evidence>
<evidence type="ECO:0000259" key="13">
    <source>
        <dbReference type="PROSITE" id="PS50157"/>
    </source>
</evidence>
<feature type="domain" description="C2H2-type" evidence="13">
    <location>
        <begin position="98"/>
        <end position="125"/>
    </location>
</feature>
<evidence type="ECO:0000256" key="3">
    <source>
        <dbReference type="ARBA" id="ARBA00022723"/>
    </source>
</evidence>
<accession>A0A8B6G5W1</accession>
<dbReference type="FunFam" id="3.30.160.60:FF:001397">
    <property type="entry name" value="Datilografo, isoform A"/>
    <property type="match status" value="1"/>
</dbReference>
<feature type="domain" description="C2H2-type" evidence="13">
    <location>
        <begin position="154"/>
        <end position="181"/>
    </location>
</feature>
<dbReference type="Gene3D" id="3.30.160.60">
    <property type="entry name" value="Classic Zinc Finger"/>
    <property type="match status" value="11"/>
</dbReference>
<dbReference type="SUPFAM" id="SSF57667">
    <property type="entry name" value="beta-beta-alpha zinc fingers"/>
    <property type="match status" value="7"/>
</dbReference>
<dbReference type="PANTHER" id="PTHR24394:SF29">
    <property type="entry name" value="MYONEURIN"/>
    <property type="match status" value="1"/>
</dbReference>
<dbReference type="FunFam" id="3.30.160.60:FF:000671">
    <property type="entry name" value="Zinc finger protein 26"/>
    <property type="match status" value="1"/>
</dbReference>
<name>A0A8B6G5W1_MYTGA</name>
<dbReference type="EMBL" id="UYJE01007909">
    <property type="protein sequence ID" value="VDI59084.1"/>
    <property type="molecule type" value="Genomic_DNA"/>
</dbReference>
<keyword evidence="3" id="KW-0479">Metal-binding</keyword>
<dbReference type="FunFam" id="3.30.160.60:FF:000032">
    <property type="entry name" value="Krueppel-like factor 4"/>
    <property type="match status" value="1"/>
</dbReference>
<keyword evidence="12" id="KW-0472">Membrane</keyword>
<dbReference type="FunFam" id="3.30.160.60:FF:000446">
    <property type="entry name" value="Zinc finger protein"/>
    <property type="match status" value="1"/>
</dbReference>
<evidence type="ECO:0000256" key="7">
    <source>
        <dbReference type="ARBA" id="ARBA00023015"/>
    </source>
</evidence>
<dbReference type="FunFam" id="3.30.160.60:FF:000646">
    <property type="entry name" value="Myeloid zinc finger 1"/>
    <property type="match status" value="1"/>
</dbReference>
<evidence type="ECO:0000313" key="15">
    <source>
        <dbReference type="Proteomes" id="UP000596742"/>
    </source>
</evidence>
<dbReference type="Proteomes" id="UP000596742">
    <property type="component" value="Unassembled WGS sequence"/>
</dbReference>
<evidence type="ECO:0000256" key="5">
    <source>
        <dbReference type="ARBA" id="ARBA00022771"/>
    </source>
</evidence>
<sequence>TDLFRFISISNPIFYHVYEPADYYKPNNNQLIKQMPQTLIEEPSVILQSQSNTDKEADDQQLTGNMIHVHDCDICGKQYTSSYQFKLHMRHHAGMKVYACEVCDFADLRKHSLEIHMRTHTGNKPYQCEKCGKGFKEKKHVLKHMKTHSDDRPFVCDICGKIFKNIQNLKKHVKQHTSANPHKCGVCCKGFTYVDKNLKRHLKIHTGDTDQLICNEHMILHTGDSPYRCVVCDKGFLKHVALQNHMRKHSQDYDDRPYKCGEFKPLNPDTSGFNRPIKLNLHMITHTVSLILFGLEPSSININEKDENNLTISTKETVKLFSQGIGACNSVVVLTMRTSGMFGEPTTLLRKLIVVLLLTIDFETLKFNHANFGTSESFVYPRYWHFKIKMQTFTKRFLMGIDPGSYGPESIDELQNSIYINKLILVQIINRAELYISQIPWFNLITRGTKERNKRYSCCLCPTHSHVNQVDHMETHSAVNVCVCDTCGKSYSTKSNLKVHMRIHTSTGEKPYKCDKCGKSYRFKSARYLASHIKIHTSERPYKCNVCHRRFSGRGPLRNHLRTHTGEKPFRSKPHLCRRVNRSIIQNGRQELSLTEPPNGMKPNISQTLGSSEAHLRASPILTDHHKYVNYFPLKVTFPGWSSTMLMLRAFMICSMLKMIVPKHHLSPVIYVVEPVSDFVKLRDNFTWRRGRKTVISILMQTSDVIVDYETTHLTYEANSPFRRLSLLVHFVVKVFGRGPIYSASIRELCLSNDINSVNQETHENTHGKCNVCEKTFTKSLNLKKHMRIHSGEKPYKCDKCVNKVEKDFKCYAHLKLHVRVHTESTKRNYFICCKCNNYDIDYYRIIFKRNASRHTFPNLMNKRGVGYATVLQKASLCKTYRKMWSRKLGCCEENHSQFCCSSENFKNAFSTGQIFGIAFGVIISTTVFLGCCICVIKLCIIPNIRQYRRGQNSSQETTGQETELDNMGQHNGIAIISGTNSLPKYEDLPPSYEDVIHGRVNLSFIKEEASPIQTTTSEHVNNPNS</sequence>
<dbReference type="FunFam" id="3.30.160.60:FF:000744">
    <property type="entry name" value="zinc finger E-box-binding homeobox 1"/>
    <property type="match status" value="1"/>
</dbReference>
<dbReference type="GO" id="GO:0000981">
    <property type="term" value="F:DNA-binding transcription factor activity, RNA polymerase II-specific"/>
    <property type="evidence" value="ECO:0007669"/>
    <property type="project" value="TreeGrafter"/>
</dbReference>
<evidence type="ECO:0000256" key="11">
    <source>
        <dbReference type="PROSITE-ProRule" id="PRU00042"/>
    </source>
</evidence>
<keyword evidence="5 11" id="KW-0863">Zinc-finger</keyword>
<evidence type="ECO:0000256" key="10">
    <source>
        <dbReference type="ARBA" id="ARBA00023242"/>
    </source>
</evidence>
<feature type="domain" description="C2H2-type" evidence="13">
    <location>
        <begin position="512"/>
        <end position="541"/>
    </location>
</feature>
<feature type="transmembrane region" description="Helical" evidence="12">
    <location>
        <begin position="915"/>
        <end position="941"/>
    </location>
</feature>
<evidence type="ECO:0000256" key="6">
    <source>
        <dbReference type="ARBA" id="ARBA00022833"/>
    </source>
</evidence>
<dbReference type="FunFam" id="3.30.160.60:FF:000188">
    <property type="entry name" value="Zinc finger protein 787"/>
    <property type="match status" value="1"/>
</dbReference>
<comment type="caution">
    <text evidence="14">The sequence shown here is derived from an EMBL/GenBank/DDBJ whole genome shotgun (WGS) entry which is preliminary data.</text>
</comment>
<keyword evidence="10" id="KW-0539">Nucleus</keyword>
<keyword evidence="12" id="KW-0812">Transmembrane</keyword>
<dbReference type="InterPro" id="IPR013087">
    <property type="entry name" value="Znf_C2H2_type"/>
</dbReference>
<feature type="domain" description="C2H2-type" evidence="13">
    <location>
        <begin position="70"/>
        <end position="97"/>
    </location>
</feature>
<comment type="subcellular location">
    <subcellularLocation>
        <location evidence="1">Nucleus</location>
    </subcellularLocation>
</comment>
<evidence type="ECO:0000256" key="9">
    <source>
        <dbReference type="ARBA" id="ARBA00023163"/>
    </source>
</evidence>
<keyword evidence="7" id="KW-0805">Transcription regulation</keyword>
<dbReference type="OrthoDB" id="6090464at2759"/>
<feature type="domain" description="C2H2-type" evidence="13">
    <location>
        <begin position="482"/>
        <end position="511"/>
    </location>
</feature>
<evidence type="ECO:0000256" key="8">
    <source>
        <dbReference type="ARBA" id="ARBA00023125"/>
    </source>
</evidence>
<gene>
    <name evidence="14" type="ORF">MGAL_10B087132</name>
</gene>
<evidence type="ECO:0000256" key="2">
    <source>
        <dbReference type="ARBA" id="ARBA00006991"/>
    </source>
</evidence>
<dbReference type="GO" id="GO:0003677">
    <property type="term" value="F:DNA binding"/>
    <property type="evidence" value="ECO:0007669"/>
    <property type="project" value="UniProtKB-KW"/>
</dbReference>
<reference evidence="14" key="1">
    <citation type="submission" date="2018-11" db="EMBL/GenBank/DDBJ databases">
        <authorList>
            <person name="Alioto T."/>
            <person name="Alioto T."/>
        </authorList>
    </citation>
    <scope>NUCLEOTIDE SEQUENCE</scope>
</reference>
<dbReference type="GO" id="GO:0005634">
    <property type="term" value="C:nucleus"/>
    <property type="evidence" value="ECO:0007669"/>
    <property type="project" value="UniProtKB-SubCell"/>
</dbReference>
<dbReference type="InterPro" id="IPR036236">
    <property type="entry name" value="Znf_C2H2_sf"/>
</dbReference>
<dbReference type="GO" id="GO:0008270">
    <property type="term" value="F:zinc ion binding"/>
    <property type="evidence" value="ECO:0007669"/>
    <property type="project" value="UniProtKB-KW"/>
</dbReference>
<feature type="domain" description="C2H2-type" evidence="13">
    <location>
        <begin position="182"/>
        <end position="210"/>
    </location>
</feature>
<keyword evidence="9" id="KW-0804">Transcription</keyword>
<dbReference type="PROSITE" id="PS00028">
    <property type="entry name" value="ZINC_FINGER_C2H2_1"/>
    <property type="match status" value="8"/>
</dbReference>
<feature type="domain" description="C2H2-type" evidence="13">
    <location>
        <begin position="542"/>
        <end position="569"/>
    </location>
</feature>
<dbReference type="SMART" id="SM00355">
    <property type="entry name" value="ZnF_C2H2"/>
    <property type="match status" value="12"/>
</dbReference>
<comment type="similarity">
    <text evidence="2">Belongs to the krueppel C2H2-type zinc-finger protein family.</text>
</comment>
<evidence type="ECO:0000256" key="12">
    <source>
        <dbReference type="SAM" id="Phobius"/>
    </source>
</evidence>
<feature type="domain" description="C2H2-type" evidence="13">
    <location>
        <begin position="796"/>
        <end position="827"/>
    </location>
</feature>
<dbReference type="Pfam" id="PF00096">
    <property type="entry name" value="zf-C2H2"/>
    <property type="match status" value="6"/>
</dbReference>
<evidence type="ECO:0000256" key="4">
    <source>
        <dbReference type="ARBA" id="ARBA00022737"/>
    </source>
</evidence>
<feature type="domain" description="C2H2-type" evidence="13">
    <location>
        <begin position="768"/>
        <end position="795"/>
    </location>
</feature>
<dbReference type="AlphaFoldDB" id="A0A8B6G5W1"/>
<feature type="domain" description="C2H2-type" evidence="13">
    <location>
        <begin position="126"/>
        <end position="153"/>
    </location>
</feature>
<proteinExistence type="inferred from homology"/>
<dbReference type="PROSITE" id="PS50157">
    <property type="entry name" value="ZINC_FINGER_C2H2_2"/>
    <property type="match status" value="11"/>
</dbReference>